<protein>
    <recommendedName>
        <fullName evidence="1">RNA exonuclease 1 homolog-like domain-containing protein</fullName>
    </recommendedName>
</protein>
<dbReference type="Pfam" id="PF15870">
    <property type="entry name" value="EloA-BP1"/>
    <property type="match status" value="1"/>
</dbReference>
<sequence length="151" mass="17088">MENYNDDRLLLDASERHSDATHKLRCTKRSLTGKKIDFKTTIYNKLKKYVLTPEQLKENSYPLVHPEKSESAVLFTEDGNKNLDSSCKICCRCGAEYLVTPKGNCVRKEECVHHWGRLRRLRVPGGWETHYSCCSGAVGSSGCQVAKRGCC</sequence>
<feature type="domain" description="RNA exonuclease 1 homolog-like" evidence="1">
    <location>
        <begin position="34"/>
        <end position="76"/>
    </location>
</feature>
<reference evidence="2" key="1">
    <citation type="submission" date="2023-07" db="EMBL/GenBank/DDBJ databases">
        <authorList>
            <person name="Stuckert A."/>
        </authorList>
    </citation>
    <scope>NUCLEOTIDE SEQUENCE</scope>
</reference>
<evidence type="ECO:0000259" key="1">
    <source>
        <dbReference type="Pfam" id="PF15870"/>
    </source>
</evidence>
<dbReference type="EMBL" id="CAUEEQ010026084">
    <property type="protein sequence ID" value="CAJ0946849.1"/>
    <property type="molecule type" value="Genomic_DNA"/>
</dbReference>
<dbReference type="Proteomes" id="UP001176940">
    <property type="component" value="Unassembled WGS sequence"/>
</dbReference>
<accession>A0ABN9LP14</accession>
<evidence type="ECO:0000313" key="3">
    <source>
        <dbReference type="Proteomes" id="UP001176940"/>
    </source>
</evidence>
<evidence type="ECO:0000313" key="2">
    <source>
        <dbReference type="EMBL" id="CAJ0946849.1"/>
    </source>
</evidence>
<organism evidence="2 3">
    <name type="scientific">Ranitomeya imitator</name>
    <name type="common">mimic poison frog</name>
    <dbReference type="NCBI Taxonomy" id="111125"/>
    <lineage>
        <taxon>Eukaryota</taxon>
        <taxon>Metazoa</taxon>
        <taxon>Chordata</taxon>
        <taxon>Craniata</taxon>
        <taxon>Vertebrata</taxon>
        <taxon>Euteleostomi</taxon>
        <taxon>Amphibia</taxon>
        <taxon>Batrachia</taxon>
        <taxon>Anura</taxon>
        <taxon>Neobatrachia</taxon>
        <taxon>Hyloidea</taxon>
        <taxon>Dendrobatidae</taxon>
        <taxon>Dendrobatinae</taxon>
        <taxon>Ranitomeya</taxon>
    </lineage>
</organism>
<comment type="caution">
    <text evidence="2">The sequence shown here is derived from an EMBL/GenBank/DDBJ whole genome shotgun (WGS) entry which is preliminary data.</text>
</comment>
<proteinExistence type="predicted"/>
<keyword evidence="3" id="KW-1185">Reference proteome</keyword>
<name>A0ABN9LP14_9NEOB</name>
<dbReference type="InterPro" id="IPR031736">
    <property type="entry name" value="REXO1-like_dom"/>
</dbReference>
<gene>
    <name evidence="2" type="ORF">RIMI_LOCUS11491415</name>
</gene>